<feature type="region of interest" description="Disordered" evidence="1">
    <location>
        <begin position="123"/>
        <end position="146"/>
    </location>
</feature>
<accession>A0ABQ2V8U0</accession>
<keyword evidence="2" id="KW-0472">Membrane</keyword>
<dbReference type="EMBL" id="BMRP01000014">
    <property type="protein sequence ID" value="GGU71641.1"/>
    <property type="molecule type" value="Genomic_DNA"/>
</dbReference>
<keyword evidence="2" id="KW-0812">Transmembrane</keyword>
<name>A0ABQ2V8U0_9ACTN</name>
<keyword evidence="4" id="KW-1185">Reference proteome</keyword>
<organism evidence="3 4">
    <name type="scientific">Streptomyces albospinus</name>
    <dbReference type="NCBI Taxonomy" id="285515"/>
    <lineage>
        <taxon>Bacteria</taxon>
        <taxon>Bacillati</taxon>
        <taxon>Actinomycetota</taxon>
        <taxon>Actinomycetes</taxon>
        <taxon>Kitasatosporales</taxon>
        <taxon>Streptomycetaceae</taxon>
        <taxon>Streptomyces</taxon>
    </lineage>
</organism>
<feature type="transmembrane region" description="Helical" evidence="2">
    <location>
        <begin position="38"/>
        <end position="57"/>
    </location>
</feature>
<sequence>MLAVYGIGFLQGACFHFVVLAQGGVHGYAAFAPLPLRVFFACLLVLDPLIAVLVGLARPAGVPLEGGVMVLDAAANWLVNWPQVRDDPAWLLRPVGLLPITLFCLFVLATQVPLLRVIKGNGPRRGGGDPSSTAVHNRRTGPRSPA</sequence>
<feature type="compositionally biased region" description="Basic residues" evidence="1">
    <location>
        <begin position="136"/>
        <end position="146"/>
    </location>
</feature>
<protein>
    <submittedName>
        <fullName evidence="3">Uncharacterized protein</fullName>
    </submittedName>
</protein>
<comment type="caution">
    <text evidence="3">The sequence shown here is derived from an EMBL/GenBank/DDBJ whole genome shotgun (WGS) entry which is preliminary data.</text>
</comment>
<evidence type="ECO:0000313" key="4">
    <source>
        <dbReference type="Proteomes" id="UP000654471"/>
    </source>
</evidence>
<evidence type="ECO:0000313" key="3">
    <source>
        <dbReference type="EMBL" id="GGU71641.1"/>
    </source>
</evidence>
<evidence type="ECO:0000256" key="1">
    <source>
        <dbReference type="SAM" id="MobiDB-lite"/>
    </source>
</evidence>
<proteinExistence type="predicted"/>
<keyword evidence="2" id="KW-1133">Transmembrane helix</keyword>
<evidence type="ECO:0000256" key="2">
    <source>
        <dbReference type="SAM" id="Phobius"/>
    </source>
</evidence>
<gene>
    <name evidence="3" type="ORF">GCM10010211_41740</name>
</gene>
<reference evidence="4" key="1">
    <citation type="journal article" date="2019" name="Int. J. Syst. Evol. Microbiol.">
        <title>The Global Catalogue of Microorganisms (GCM) 10K type strain sequencing project: providing services to taxonomists for standard genome sequencing and annotation.</title>
        <authorList>
            <consortium name="The Broad Institute Genomics Platform"/>
            <consortium name="The Broad Institute Genome Sequencing Center for Infectious Disease"/>
            <person name="Wu L."/>
            <person name="Ma J."/>
        </authorList>
    </citation>
    <scope>NUCLEOTIDE SEQUENCE [LARGE SCALE GENOMIC DNA]</scope>
    <source>
        <strain evidence="4">JCM 3399</strain>
    </source>
</reference>
<feature type="transmembrane region" description="Helical" evidence="2">
    <location>
        <begin position="6"/>
        <end position="31"/>
    </location>
</feature>
<feature type="transmembrane region" description="Helical" evidence="2">
    <location>
        <begin position="95"/>
        <end position="115"/>
    </location>
</feature>
<dbReference type="Proteomes" id="UP000654471">
    <property type="component" value="Unassembled WGS sequence"/>
</dbReference>